<dbReference type="STRING" id="77166.U4UB45"/>
<dbReference type="InterPro" id="IPR034754">
    <property type="entry name" value="GEMIN8"/>
</dbReference>
<evidence type="ECO:0000313" key="3">
    <source>
        <dbReference type="EMBL" id="ERL87821.1"/>
    </source>
</evidence>
<dbReference type="InterPro" id="IPR019181">
    <property type="entry name" value="LSM12_ABD"/>
</dbReference>
<feature type="domain" description="AD" evidence="2">
    <location>
        <begin position="79"/>
        <end position="175"/>
    </location>
</feature>
<protein>
    <recommendedName>
        <fullName evidence="2">AD domain-containing protein</fullName>
    </recommendedName>
</protein>
<dbReference type="InterPro" id="IPR039683">
    <property type="entry name" value="Lsm12-like"/>
</dbReference>
<organism evidence="3 4">
    <name type="scientific">Dendroctonus ponderosae</name>
    <name type="common">Mountain pine beetle</name>
    <dbReference type="NCBI Taxonomy" id="77166"/>
    <lineage>
        <taxon>Eukaryota</taxon>
        <taxon>Metazoa</taxon>
        <taxon>Ecdysozoa</taxon>
        <taxon>Arthropoda</taxon>
        <taxon>Hexapoda</taxon>
        <taxon>Insecta</taxon>
        <taxon>Pterygota</taxon>
        <taxon>Neoptera</taxon>
        <taxon>Endopterygota</taxon>
        <taxon>Coleoptera</taxon>
        <taxon>Polyphaga</taxon>
        <taxon>Cucujiformia</taxon>
        <taxon>Curculionidae</taxon>
        <taxon>Scolytinae</taxon>
        <taxon>Dendroctonus</taxon>
    </lineage>
</organism>
<dbReference type="OrthoDB" id="5989213at2759"/>
<dbReference type="Pfam" id="PF15348">
    <property type="entry name" value="GEMIN8"/>
    <property type="match status" value="1"/>
</dbReference>
<sequence>MGTEVEVFTIGSSVWCKTFTNHEYAGEVTGYHPEIRTLVLRCPSSNGDPKLRNVVFINLTSVIKLRVKNDGNKHHDPPANVNLHRLSSRIRNQVEQKRRTLQAISANVSVEGQSLFLALSKIIQDVKWRNSDIVIYNQEVYISPPYQLENVHGNTNNKTYDYIVKVVEKHIQGRAMSSNAAVNTENSQLQSNTRPSQRKKSKKAYISMLKKGRITRETEELCSSIQEVDVVDMEELPELSSLPREVAEWQRQDQIAYWKSRAISFEIENKMLREHLRNVYADQIQQDYNQSQAWPSASSTTQQQRYEKKGKAALKQNCQDKVKVLPKEPIGKNRLTEMEKIYGDVAPKIMGMETAIELNYQRLMEEAPAYWPNIPLKL</sequence>
<dbReference type="InterPro" id="IPR048478">
    <property type="entry name" value="LSM12_LSM"/>
</dbReference>
<dbReference type="InterPro" id="IPR047574">
    <property type="entry name" value="AD"/>
</dbReference>
<proteinExistence type="predicted"/>
<dbReference type="GO" id="GO:0000387">
    <property type="term" value="P:spliceosomal snRNP assembly"/>
    <property type="evidence" value="ECO:0007669"/>
    <property type="project" value="InterPro"/>
</dbReference>
<feature type="region of interest" description="Disordered" evidence="1">
    <location>
        <begin position="176"/>
        <end position="202"/>
    </location>
</feature>
<reference evidence="3 4" key="1">
    <citation type="journal article" date="2013" name="Genome Biol.">
        <title>Draft genome of the mountain pine beetle, Dendroctonus ponderosae Hopkins, a major forest pest.</title>
        <authorList>
            <person name="Keeling C.I."/>
            <person name="Yuen M.M."/>
            <person name="Liao N.Y."/>
            <person name="Docking T.R."/>
            <person name="Chan S.K."/>
            <person name="Taylor G.A."/>
            <person name="Palmquist D.L."/>
            <person name="Jackman S.D."/>
            <person name="Nguyen A."/>
            <person name="Li M."/>
            <person name="Henderson H."/>
            <person name="Janes J.K."/>
            <person name="Zhao Y."/>
            <person name="Pandoh P."/>
            <person name="Moore R."/>
            <person name="Sperling F.A."/>
            <person name="Huber D.P."/>
            <person name="Birol I."/>
            <person name="Jones S.J."/>
            <person name="Bohlmann J."/>
        </authorList>
    </citation>
    <scope>NUCLEOTIDE SEQUENCE</scope>
</reference>
<dbReference type="Pfam" id="PF21166">
    <property type="entry name" value="LSM12_LSM"/>
    <property type="match status" value="1"/>
</dbReference>
<dbReference type="PROSITE" id="PS52001">
    <property type="entry name" value="AD"/>
    <property type="match status" value="1"/>
</dbReference>
<evidence type="ECO:0000256" key="1">
    <source>
        <dbReference type="SAM" id="MobiDB-lite"/>
    </source>
</evidence>
<evidence type="ECO:0000259" key="2">
    <source>
        <dbReference type="PROSITE" id="PS52001"/>
    </source>
</evidence>
<dbReference type="Proteomes" id="UP000030742">
    <property type="component" value="Unassembled WGS sequence"/>
</dbReference>
<gene>
    <name evidence="3" type="ORF">D910_05207</name>
</gene>
<dbReference type="SMART" id="SM00995">
    <property type="entry name" value="AD"/>
    <property type="match status" value="1"/>
</dbReference>
<dbReference type="AlphaFoldDB" id="U4UB45"/>
<evidence type="ECO:0000313" key="4">
    <source>
        <dbReference type="Proteomes" id="UP000030742"/>
    </source>
</evidence>
<dbReference type="GO" id="GO:0032797">
    <property type="term" value="C:SMN complex"/>
    <property type="evidence" value="ECO:0007669"/>
    <property type="project" value="InterPro"/>
</dbReference>
<dbReference type="Pfam" id="PF09793">
    <property type="entry name" value="AD"/>
    <property type="match status" value="1"/>
</dbReference>
<dbReference type="PANTHER" id="PTHR13542">
    <property type="entry name" value="LSM12 HOMOLOG"/>
    <property type="match status" value="1"/>
</dbReference>
<feature type="compositionally biased region" description="Polar residues" evidence="1">
    <location>
        <begin position="176"/>
        <end position="195"/>
    </location>
</feature>
<name>U4UB45_DENPD</name>
<dbReference type="EMBL" id="KB632003">
    <property type="protein sequence ID" value="ERL87821.1"/>
    <property type="molecule type" value="Genomic_DNA"/>
</dbReference>
<accession>U4UB45</accession>